<evidence type="ECO:0000313" key="4">
    <source>
        <dbReference type="EMBL" id="EGG19830.1"/>
    </source>
</evidence>
<dbReference type="Pfam" id="PF11912">
    <property type="entry name" value="CfaA_B_C"/>
    <property type="match status" value="1"/>
</dbReference>
<feature type="transmembrane region" description="Helical" evidence="2">
    <location>
        <begin position="625"/>
        <end position="646"/>
    </location>
</feature>
<dbReference type="OrthoDB" id="22912at2759"/>
<sequence>MIGLVGILALLSSTSAQLPTNLYVNFIPNQVEETCKGDTAVGVGYSFSINQCIVVEDKSYYFIVDALRAGWKIYNNTDCKGKFDVGSYKNGSCVLADFASDLPTQWAIMYISESPVPTPITTNSTFITSYYTDDKCTNLQYYYYFVTGFQYTYMDYNLTFSCDSSQSPVESICTSGCTGEKCCTSKQYPTTCSQETTFTSAWETSISSIQKSVDLNEPTTTGTKRLYLYPSTIPSKDKRNIEEWNTNNNKIWLASCRYRMSAINIASKISPRVGSSILWSSLIDIFSHDTSVNSGCLTTSSFSRMAEDQSAIPLQNLNNEDGAGNQNQNGNQNQMSFIVKDSPVVVGQNSNSSITSPTTTIQGDQLFLPAISNNAASTNNSTQGLLSGTQQGQASNSININSSMSSMRNGLYYDTNDSLHSAVQNSNISSSTPYLDYSTKTSVDEMVHFLPPPPTHTVPVFKQYWTYPVASSIHHHHEVFIRNPVSVASIVFSKLGLHIFMSLFMVFPSIERFAVSLIPSKLLAWAERFQSDDKNDDYDEDEKISEKNEFDKMYLEKDNSYCKLHSSATDLWFSMFSDLLAVIMSFTVYTLVAYSVIWLILNYIIKPLDLKKVIDLVSVNWFPLNHFYISCINMVMAYVIVVVALMPDLFYIPGFDLWSSTVS</sequence>
<keyword evidence="3" id="KW-0732">Signal</keyword>
<keyword evidence="5" id="KW-1185">Reference proteome</keyword>
<evidence type="ECO:0000256" key="2">
    <source>
        <dbReference type="SAM" id="Phobius"/>
    </source>
</evidence>
<feature type="chain" id="PRO_5003313458" evidence="3">
    <location>
        <begin position="17"/>
        <end position="663"/>
    </location>
</feature>
<dbReference type="RefSeq" id="XP_004358176.1">
    <property type="nucleotide sequence ID" value="XM_004358119.1"/>
</dbReference>
<keyword evidence="2" id="KW-1133">Transmembrane helix</keyword>
<protein>
    <submittedName>
        <fullName evidence="4">Uncharacterized protein</fullName>
    </submittedName>
</protein>
<keyword evidence="2" id="KW-0472">Membrane</keyword>
<organism evidence="4 5">
    <name type="scientific">Cavenderia fasciculata</name>
    <name type="common">Slime mold</name>
    <name type="synonym">Dictyostelium fasciculatum</name>
    <dbReference type="NCBI Taxonomy" id="261658"/>
    <lineage>
        <taxon>Eukaryota</taxon>
        <taxon>Amoebozoa</taxon>
        <taxon>Evosea</taxon>
        <taxon>Eumycetozoa</taxon>
        <taxon>Dictyostelia</taxon>
        <taxon>Acytosteliales</taxon>
        <taxon>Cavenderiaceae</taxon>
        <taxon>Cavenderia</taxon>
    </lineage>
</organism>
<dbReference type="GeneID" id="14871827"/>
<name>F4PX27_CACFS</name>
<dbReference type="InterPro" id="IPR021837">
    <property type="entry name" value="CfaA/B/C"/>
</dbReference>
<dbReference type="PANTHER" id="PTHR38739:SF2">
    <property type="match status" value="1"/>
</dbReference>
<feature type="transmembrane region" description="Helical" evidence="2">
    <location>
        <begin position="579"/>
        <end position="605"/>
    </location>
</feature>
<dbReference type="EMBL" id="GL883013">
    <property type="protein sequence ID" value="EGG19830.1"/>
    <property type="molecule type" value="Genomic_DNA"/>
</dbReference>
<feature type="signal peptide" evidence="3">
    <location>
        <begin position="1"/>
        <end position="16"/>
    </location>
</feature>
<keyword evidence="2" id="KW-0812">Transmembrane</keyword>
<evidence type="ECO:0000256" key="3">
    <source>
        <dbReference type="SAM" id="SignalP"/>
    </source>
</evidence>
<dbReference type="AlphaFoldDB" id="F4PX27"/>
<proteinExistence type="predicted"/>
<gene>
    <name evidence="4" type="ORF">DFA_06932</name>
</gene>
<reference evidence="5" key="1">
    <citation type="journal article" date="2011" name="Genome Res.">
        <title>Phylogeny-wide analysis of social amoeba genomes highlights ancient origins for complex intercellular communication.</title>
        <authorList>
            <person name="Heidel A.J."/>
            <person name="Lawal H.M."/>
            <person name="Felder M."/>
            <person name="Schilde C."/>
            <person name="Helps N.R."/>
            <person name="Tunggal B."/>
            <person name="Rivero F."/>
            <person name="John U."/>
            <person name="Schleicher M."/>
            <person name="Eichinger L."/>
            <person name="Platzer M."/>
            <person name="Noegel A.A."/>
            <person name="Schaap P."/>
            <person name="Gloeckner G."/>
        </authorList>
    </citation>
    <scope>NUCLEOTIDE SEQUENCE [LARGE SCALE GENOMIC DNA]</scope>
    <source>
        <strain evidence="5">SH3</strain>
    </source>
</reference>
<dbReference type="PANTHER" id="PTHR38739">
    <property type="match status" value="1"/>
</dbReference>
<feature type="region of interest" description="Disordered" evidence="1">
    <location>
        <begin position="379"/>
        <end position="400"/>
    </location>
</feature>
<accession>F4PX27</accession>
<evidence type="ECO:0000313" key="5">
    <source>
        <dbReference type="Proteomes" id="UP000007797"/>
    </source>
</evidence>
<dbReference type="KEGG" id="dfa:DFA_06932"/>
<dbReference type="Proteomes" id="UP000007797">
    <property type="component" value="Unassembled WGS sequence"/>
</dbReference>
<evidence type="ECO:0000256" key="1">
    <source>
        <dbReference type="SAM" id="MobiDB-lite"/>
    </source>
</evidence>